<dbReference type="AlphaFoldDB" id="A0A2C5YFB0"/>
<evidence type="ECO:0000256" key="1">
    <source>
        <dbReference type="SAM" id="MobiDB-lite"/>
    </source>
</evidence>
<comment type="caution">
    <text evidence="3">The sequence shown here is derived from an EMBL/GenBank/DDBJ whole genome shotgun (WGS) entry which is preliminary data.</text>
</comment>
<evidence type="ECO:0000313" key="3">
    <source>
        <dbReference type="EMBL" id="PHH66396.1"/>
    </source>
</evidence>
<feature type="signal peptide" evidence="2">
    <location>
        <begin position="1"/>
        <end position="19"/>
    </location>
</feature>
<feature type="compositionally biased region" description="Low complexity" evidence="1">
    <location>
        <begin position="156"/>
        <end position="176"/>
    </location>
</feature>
<gene>
    <name evidence="3" type="ORF">CDD81_7451</name>
</gene>
<keyword evidence="2" id="KW-0732">Signal</keyword>
<sequence>MKGLLLGSLFLLGLGQGQSATDADAPSCVIDCAGRLSKQSGDLDLSTMCQDLIQQRTLFHCLMTSCHNHSYGAALGFTISTCLEFGADISPMAPVEIHRAVGTKRQVFPSELGPVVPGASPLFDTEVLGFDQKLALAIDCRSGSDGVVTLSIAGSNPAATPGPSSSSGGFRSHGVSQAPVMEPADPLQHGSHGSLGNVNQPDCNQSTALPSAHQTWCLCDVSSSSTVPYSFPSPFLTSLQVPIEHNTESFPLPTATFGSNDLMTPTSRPITDDCEETSTMANVTTVAPKQPRPSMEFSSAGQAPRVGTEDCSEPKTLQSQLRSSSFVGPVPTSFGNITTPAVQNQPLTTEATPCLNSSLAHDLMPASTDAFASSLSSAADLATNSSSVRVLPLVTTSVYSPKISNAAGEPCSNLSSVISSPLASSPTFAPVAPTVADEPCSNSTFIHTPFMPNSRTIAAPDSTISTPCVENLANSTLVDAQTPCLVTTFNDAFRVAIFVLEISDVPNTAIAVGLFCVFFHLGEFNISVAFFRDISIWAA</sequence>
<feature type="region of interest" description="Disordered" evidence="1">
    <location>
        <begin position="288"/>
        <end position="317"/>
    </location>
</feature>
<evidence type="ECO:0000313" key="4">
    <source>
        <dbReference type="Proteomes" id="UP000226192"/>
    </source>
</evidence>
<dbReference type="Proteomes" id="UP000226192">
    <property type="component" value="Unassembled WGS sequence"/>
</dbReference>
<dbReference type="STRING" id="1399860.A0A2C5YFB0"/>
<evidence type="ECO:0000256" key="2">
    <source>
        <dbReference type="SAM" id="SignalP"/>
    </source>
</evidence>
<protein>
    <recommendedName>
        <fullName evidence="5">Extracellular membrane protein CFEM domain-containing protein</fullName>
    </recommendedName>
</protein>
<accession>A0A2C5YFB0</accession>
<feature type="chain" id="PRO_5012609366" description="Extracellular membrane protein CFEM domain-containing protein" evidence="2">
    <location>
        <begin position="20"/>
        <end position="539"/>
    </location>
</feature>
<keyword evidence="4" id="KW-1185">Reference proteome</keyword>
<proteinExistence type="predicted"/>
<name>A0A2C5YFB0_9HYPO</name>
<feature type="region of interest" description="Disordered" evidence="1">
    <location>
        <begin position="156"/>
        <end position="201"/>
    </location>
</feature>
<evidence type="ECO:0008006" key="5">
    <source>
        <dbReference type="Google" id="ProtNLM"/>
    </source>
</evidence>
<organism evidence="3 4">
    <name type="scientific">Ophiocordyceps australis</name>
    <dbReference type="NCBI Taxonomy" id="1399860"/>
    <lineage>
        <taxon>Eukaryota</taxon>
        <taxon>Fungi</taxon>
        <taxon>Dikarya</taxon>
        <taxon>Ascomycota</taxon>
        <taxon>Pezizomycotina</taxon>
        <taxon>Sordariomycetes</taxon>
        <taxon>Hypocreomycetidae</taxon>
        <taxon>Hypocreales</taxon>
        <taxon>Ophiocordycipitaceae</taxon>
        <taxon>Ophiocordyceps</taxon>
    </lineage>
</organism>
<dbReference type="EMBL" id="NJET01000008">
    <property type="protein sequence ID" value="PHH66396.1"/>
    <property type="molecule type" value="Genomic_DNA"/>
</dbReference>
<reference evidence="3 4" key="1">
    <citation type="submission" date="2017-06" db="EMBL/GenBank/DDBJ databases">
        <title>Ant-infecting Ophiocordyceps genomes reveal a high diversity of potential behavioral manipulation genes and a possible major role for enterotoxins.</title>
        <authorList>
            <person name="De Bekker C."/>
            <person name="Evans H.C."/>
            <person name="Brachmann A."/>
            <person name="Hughes D.P."/>
        </authorList>
    </citation>
    <scope>NUCLEOTIDE SEQUENCE [LARGE SCALE GENOMIC DNA]</scope>
    <source>
        <strain evidence="3 4">Map64</strain>
    </source>
</reference>
<dbReference type="OrthoDB" id="5421216at2759"/>